<dbReference type="PROSITE" id="PS50888">
    <property type="entry name" value="BHLH"/>
    <property type="match status" value="1"/>
</dbReference>
<dbReference type="InterPro" id="IPR040238">
    <property type="entry name" value="TAL-like"/>
</dbReference>
<evidence type="ECO:0000256" key="4">
    <source>
        <dbReference type="SAM" id="MobiDB-lite"/>
    </source>
</evidence>
<evidence type="ECO:0000256" key="1">
    <source>
        <dbReference type="ARBA" id="ARBA00023015"/>
    </source>
</evidence>
<proteinExistence type="predicted"/>
<dbReference type="GO" id="GO:0046983">
    <property type="term" value="F:protein dimerization activity"/>
    <property type="evidence" value="ECO:0007669"/>
    <property type="project" value="InterPro"/>
</dbReference>
<comment type="caution">
    <text evidence="6">The sequence shown here is derived from an EMBL/GenBank/DDBJ whole genome shotgun (WGS) entry which is preliminary data.</text>
</comment>
<evidence type="ECO:0000313" key="7">
    <source>
        <dbReference type="Proteomes" id="UP000287033"/>
    </source>
</evidence>
<keyword evidence="3" id="KW-0804">Transcription</keyword>
<dbReference type="InterPro" id="IPR011598">
    <property type="entry name" value="bHLH_dom"/>
</dbReference>
<dbReference type="OMA" id="MRSEEKM"/>
<dbReference type="PANTHER" id="PTHR13864:SF15">
    <property type="entry name" value="T-CELL ACUTE LYMPHOCYTIC LEUKEMIA PROTEIN 1 HOMOLOG-RELATED"/>
    <property type="match status" value="1"/>
</dbReference>
<dbReference type="GO" id="GO:0000978">
    <property type="term" value="F:RNA polymerase II cis-regulatory region sequence-specific DNA binding"/>
    <property type="evidence" value="ECO:0007669"/>
    <property type="project" value="TreeGrafter"/>
</dbReference>
<feature type="compositionally biased region" description="Low complexity" evidence="4">
    <location>
        <begin position="61"/>
        <end position="76"/>
    </location>
</feature>
<dbReference type="SUPFAM" id="SSF47459">
    <property type="entry name" value="HLH, helix-loop-helix DNA-binding domain"/>
    <property type="match status" value="1"/>
</dbReference>
<feature type="region of interest" description="Disordered" evidence="4">
    <location>
        <begin position="263"/>
        <end position="304"/>
    </location>
</feature>
<reference evidence="6 7" key="1">
    <citation type="journal article" date="2018" name="Nat. Ecol. Evol.">
        <title>Shark genomes provide insights into elasmobranch evolution and the origin of vertebrates.</title>
        <authorList>
            <person name="Hara Y"/>
            <person name="Yamaguchi K"/>
            <person name="Onimaru K"/>
            <person name="Kadota M"/>
            <person name="Koyanagi M"/>
            <person name="Keeley SD"/>
            <person name="Tatsumi K"/>
            <person name="Tanaka K"/>
            <person name="Motone F"/>
            <person name="Kageyama Y"/>
            <person name="Nozu R"/>
            <person name="Adachi N"/>
            <person name="Nishimura O"/>
            <person name="Nakagawa R"/>
            <person name="Tanegashima C"/>
            <person name="Kiyatake I"/>
            <person name="Matsumoto R"/>
            <person name="Murakumo K"/>
            <person name="Nishida K"/>
            <person name="Terakita A"/>
            <person name="Kuratani S"/>
            <person name="Sato K"/>
            <person name="Hyodo S Kuraku.S."/>
        </authorList>
    </citation>
    <scope>NUCLEOTIDE SEQUENCE [LARGE SCALE GENOMIC DNA]</scope>
</reference>
<organism evidence="6 7">
    <name type="scientific">Chiloscyllium punctatum</name>
    <name type="common">Brownbanded bambooshark</name>
    <name type="synonym">Hemiscyllium punctatum</name>
    <dbReference type="NCBI Taxonomy" id="137246"/>
    <lineage>
        <taxon>Eukaryota</taxon>
        <taxon>Metazoa</taxon>
        <taxon>Chordata</taxon>
        <taxon>Craniata</taxon>
        <taxon>Vertebrata</taxon>
        <taxon>Chondrichthyes</taxon>
        <taxon>Elasmobranchii</taxon>
        <taxon>Galeomorphii</taxon>
        <taxon>Galeoidea</taxon>
        <taxon>Orectolobiformes</taxon>
        <taxon>Hemiscylliidae</taxon>
        <taxon>Chiloscyllium</taxon>
    </lineage>
</organism>
<dbReference type="CDD" id="cd19705">
    <property type="entry name" value="bHLH_TS_LYL1"/>
    <property type="match status" value="1"/>
</dbReference>
<dbReference type="InterPro" id="IPR036638">
    <property type="entry name" value="HLH_DNA-bd_sf"/>
</dbReference>
<keyword evidence="7" id="KW-1185">Reference proteome</keyword>
<protein>
    <recommendedName>
        <fullName evidence="5">BHLH domain-containing protein</fullName>
    </recommendedName>
</protein>
<dbReference type="EMBL" id="BEZZ01000899">
    <property type="protein sequence ID" value="GCC36870.1"/>
    <property type="molecule type" value="Genomic_DNA"/>
</dbReference>
<feature type="region of interest" description="Disordered" evidence="4">
    <location>
        <begin position="317"/>
        <end position="369"/>
    </location>
</feature>
<keyword evidence="2" id="KW-0238">DNA-binding</keyword>
<keyword evidence="1" id="KW-0805">Transcription regulation</keyword>
<gene>
    <name evidence="6" type="ORF">chiPu_0015370</name>
</gene>
<dbReference type="SMART" id="SM00353">
    <property type="entry name" value="HLH"/>
    <property type="match status" value="1"/>
</dbReference>
<evidence type="ECO:0000259" key="5">
    <source>
        <dbReference type="PROSITE" id="PS50888"/>
    </source>
</evidence>
<dbReference type="STRING" id="137246.A0A401T2L2"/>
<feature type="region of interest" description="Disordered" evidence="4">
    <location>
        <begin position="1"/>
        <end position="76"/>
    </location>
</feature>
<dbReference type="Gene3D" id="4.10.280.10">
    <property type="entry name" value="Helix-loop-helix DNA-binding domain"/>
    <property type="match status" value="1"/>
</dbReference>
<accession>A0A401T2L2</accession>
<feature type="compositionally biased region" description="Basic and acidic residues" evidence="4">
    <location>
        <begin position="1"/>
        <end position="26"/>
    </location>
</feature>
<dbReference type="PANTHER" id="PTHR13864">
    <property type="entry name" value="T-CELL ACUTE LYMPHOCYTIC LEUKEMIA/STEM CELL LEUKEMIA-RELATED"/>
    <property type="match status" value="1"/>
</dbReference>
<evidence type="ECO:0000256" key="3">
    <source>
        <dbReference type="ARBA" id="ARBA00023163"/>
    </source>
</evidence>
<dbReference type="OrthoDB" id="10069510at2759"/>
<dbReference type="FunFam" id="4.10.280.10:FF:000015">
    <property type="entry name" value="T-cell acute lymphocytic leukemia 1"/>
    <property type="match status" value="1"/>
</dbReference>
<name>A0A401T2L2_CHIPU</name>
<feature type="domain" description="BHLH" evidence="5">
    <location>
        <begin position="196"/>
        <end position="248"/>
    </location>
</feature>
<dbReference type="GO" id="GO:0000981">
    <property type="term" value="F:DNA-binding transcription factor activity, RNA polymerase II-specific"/>
    <property type="evidence" value="ECO:0007669"/>
    <property type="project" value="InterPro"/>
</dbReference>
<sequence length="369" mass="40192">MMEKFESGPSLRHGDARSPVKTEPGRISDSPTNEGEAKQVSVQAPDSTPGDDTPTNKQGMSEPVSTETSLSSSESLPLEMPVISLSHSKFPQGMESPQVNGGPRMVQTTELTTLHPIPTLVQCSDSRMVQLSNHPVGSLPIPTSLLATQYHPHSLINSAYIGAASTFGMFPANRIKRRLSSHYEMEVHDGPPQKVVRRMFTNSRERWRQQNVNGAFSDLRKLIPTHPPDKKLSKNEILRLAMKYINFLVKLLGDQAVQEEPEVGLRPPLRTNGLCGSHSPDASRRGTATDAAPAPSSRTLPQKLGLMAMPTLALKRQLSSVTTASPSSSCYGDGGSPNTEEEEDREHLIKTEPETQEPTLASVLATAHR</sequence>
<dbReference type="AlphaFoldDB" id="A0A401T2L2"/>
<evidence type="ECO:0000313" key="6">
    <source>
        <dbReference type="EMBL" id="GCC36870.1"/>
    </source>
</evidence>
<dbReference type="Proteomes" id="UP000287033">
    <property type="component" value="Unassembled WGS sequence"/>
</dbReference>
<dbReference type="Pfam" id="PF00010">
    <property type="entry name" value="HLH"/>
    <property type="match status" value="1"/>
</dbReference>
<feature type="compositionally biased region" description="Low complexity" evidence="4">
    <location>
        <begin position="319"/>
        <end position="329"/>
    </location>
</feature>
<evidence type="ECO:0000256" key="2">
    <source>
        <dbReference type="ARBA" id="ARBA00023125"/>
    </source>
</evidence>